<keyword evidence="3" id="KW-0378">Hydrolase</keyword>
<dbReference type="Pfam" id="PF00877">
    <property type="entry name" value="NLPC_P60"/>
    <property type="match status" value="1"/>
</dbReference>
<evidence type="ECO:0000313" key="7">
    <source>
        <dbReference type="Proteomes" id="UP000193087"/>
    </source>
</evidence>
<dbReference type="SUPFAM" id="SSF54001">
    <property type="entry name" value="Cysteine proteinases"/>
    <property type="match status" value="1"/>
</dbReference>
<gene>
    <name evidence="6" type="ORF">AWC22_04855</name>
</gene>
<evidence type="ECO:0000313" key="6">
    <source>
        <dbReference type="EMBL" id="ORW61945.1"/>
    </source>
</evidence>
<comment type="similarity">
    <text evidence="1">Belongs to the peptidase C40 family.</text>
</comment>
<evidence type="ECO:0000256" key="2">
    <source>
        <dbReference type="ARBA" id="ARBA00022670"/>
    </source>
</evidence>
<dbReference type="Gene3D" id="3.90.1720.10">
    <property type="entry name" value="endopeptidase domain like (from Nostoc punctiforme)"/>
    <property type="match status" value="1"/>
</dbReference>
<keyword evidence="2" id="KW-0645">Protease</keyword>
<sequence length="279" mass="30233">MSHNEVEALSRAHQLFAGGSRPPALDAGTLAYDGPLTRLAGLNLVAGQGRYQEVAHHSRATLLSAGRTDAAVAAVIAGAQRDRAMGRELTGSVLEEARAEAAVNPMMPMAHREAMRRRVARLRAQRAHVLTARGRARRHLAVLRALRYRMSRHRHGSWPVGRRLPPASGRAGIAVRAALSRLGRPYVWGATGPNQFDCSGLVQWAYAQAGVHLDRTTYQQINDGIPVPRSQVRPGDLVFPHAGHVQLAIGNNLVVEAPYSGASVRISRLGSNVQIRRPL</sequence>
<evidence type="ECO:0000256" key="3">
    <source>
        <dbReference type="ARBA" id="ARBA00022801"/>
    </source>
</evidence>
<protein>
    <recommendedName>
        <fullName evidence="5">NlpC/P60 domain-containing protein</fullName>
    </recommendedName>
</protein>
<dbReference type="GO" id="GO:0008234">
    <property type="term" value="F:cysteine-type peptidase activity"/>
    <property type="evidence" value="ECO:0007669"/>
    <property type="project" value="UniProtKB-KW"/>
</dbReference>
<feature type="domain" description="NlpC/P60" evidence="5">
    <location>
        <begin position="168"/>
        <end position="279"/>
    </location>
</feature>
<accession>A0A1X2BE51</accession>
<dbReference type="PANTHER" id="PTHR47359:SF3">
    <property type="entry name" value="NLP_P60 DOMAIN-CONTAINING PROTEIN-RELATED"/>
    <property type="match status" value="1"/>
</dbReference>
<dbReference type="EMBL" id="LQPQ01000229">
    <property type="protein sequence ID" value="ORW61945.1"/>
    <property type="molecule type" value="Genomic_DNA"/>
</dbReference>
<name>A0A1X2BE51_9MYCO</name>
<dbReference type="GO" id="GO:0006508">
    <property type="term" value="P:proteolysis"/>
    <property type="evidence" value="ECO:0007669"/>
    <property type="project" value="UniProtKB-KW"/>
</dbReference>
<dbReference type="STRING" id="486698.AWC22_04855"/>
<proteinExistence type="inferred from homology"/>
<evidence type="ECO:0000259" key="5">
    <source>
        <dbReference type="PROSITE" id="PS51935"/>
    </source>
</evidence>
<dbReference type="Proteomes" id="UP000193087">
    <property type="component" value="Unassembled WGS sequence"/>
</dbReference>
<keyword evidence="4" id="KW-0788">Thiol protease</keyword>
<dbReference type="InterPro" id="IPR038765">
    <property type="entry name" value="Papain-like_cys_pep_sf"/>
</dbReference>
<dbReference type="PANTHER" id="PTHR47359">
    <property type="entry name" value="PEPTIDOGLYCAN DL-ENDOPEPTIDASE CWLO"/>
    <property type="match status" value="1"/>
</dbReference>
<dbReference type="GeneID" id="93492207"/>
<reference evidence="6 7" key="1">
    <citation type="submission" date="2016-01" db="EMBL/GenBank/DDBJ databases">
        <title>The new phylogeny of the genus Mycobacterium.</title>
        <authorList>
            <person name="Tarcisio F."/>
            <person name="Conor M."/>
            <person name="Antonella G."/>
            <person name="Elisabetta G."/>
            <person name="Giulia F.S."/>
            <person name="Sara T."/>
            <person name="Anna F."/>
            <person name="Clotilde B."/>
            <person name="Roberto B."/>
            <person name="Veronica D.S."/>
            <person name="Fabio R."/>
            <person name="Monica P."/>
            <person name="Olivier J."/>
            <person name="Enrico T."/>
            <person name="Nicola S."/>
        </authorList>
    </citation>
    <scope>NUCLEOTIDE SEQUENCE [LARGE SCALE GENOMIC DNA]</scope>
    <source>
        <strain evidence="6 7">DSM 45176</strain>
    </source>
</reference>
<dbReference type="RefSeq" id="WP_085253009.1">
    <property type="nucleotide sequence ID" value="NZ_CAJMWJ010000001.1"/>
</dbReference>
<dbReference type="PROSITE" id="PS51935">
    <property type="entry name" value="NLPC_P60"/>
    <property type="match status" value="1"/>
</dbReference>
<comment type="caution">
    <text evidence="6">The sequence shown here is derived from an EMBL/GenBank/DDBJ whole genome shotgun (WGS) entry which is preliminary data.</text>
</comment>
<keyword evidence="7" id="KW-1185">Reference proteome</keyword>
<evidence type="ECO:0000256" key="1">
    <source>
        <dbReference type="ARBA" id="ARBA00007074"/>
    </source>
</evidence>
<dbReference type="InterPro" id="IPR051794">
    <property type="entry name" value="PG_Endopeptidase_C40"/>
</dbReference>
<dbReference type="AlphaFoldDB" id="A0A1X2BE51"/>
<dbReference type="InterPro" id="IPR000064">
    <property type="entry name" value="NLP_P60_dom"/>
</dbReference>
<dbReference type="OrthoDB" id="3209655at2"/>
<evidence type="ECO:0000256" key="4">
    <source>
        <dbReference type="ARBA" id="ARBA00022807"/>
    </source>
</evidence>
<organism evidence="6 7">
    <name type="scientific">Mycobacterium riyadhense</name>
    <dbReference type="NCBI Taxonomy" id="486698"/>
    <lineage>
        <taxon>Bacteria</taxon>
        <taxon>Bacillati</taxon>
        <taxon>Actinomycetota</taxon>
        <taxon>Actinomycetes</taxon>
        <taxon>Mycobacteriales</taxon>
        <taxon>Mycobacteriaceae</taxon>
        <taxon>Mycobacterium</taxon>
    </lineage>
</organism>